<keyword evidence="7" id="KW-1133">Transmembrane helix</keyword>
<evidence type="ECO:0000256" key="7">
    <source>
        <dbReference type="SAM" id="Phobius"/>
    </source>
</evidence>
<organism evidence="11 12">
    <name type="scientific">Actinokineospora auranticolor</name>
    <dbReference type="NCBI Taxonomy" id="155976"/>
    <lineage>
        <taxon>Bacteria</taxon>
        <taxon>Bacillati</taxon>
        <taxon>Actinomycetota</taxon>
        <taxon>Actinomycetes</taxon>
        <taxon>Pseudonocardiales</taxon>
        <taxon>Pseudonocardiaceae</taxon>
        <taxon>Actinokineospora</taxon>
    </lineage>
</organism>
<feature type="compositionally biased region" description="Pro residues" evidence="6">
    <location>
        <begin position="420"/>
        <end position="441"/>
    </location>
</feature>
<dbReference type="Proteomes" id="UP000239203">
    <property type="component" value="Unassembled WGS sequence"/>
</dbReference>
<feature type="compositionally biased region" description="Low complexity" evidence="6">
    <location>
        <begin position="343"/>
        <end position="384"/>
    </location>
</feature>
<evidence type="ECO:0000259" key="8">
    <source>
        <dbReference type="Pfam" id="PF04542"/>
    </source>
</evidence>
<feature type="transmembrane region" description="Helical" evidence="7">
    <location>
        <begin position="250"/>
        <end position="268"/>
    </location>
</feature>
<dbReference type="PANTHER" id="PTHR43133">
    <property type="entry name" value="RNA POLYMERASE ECF-TYPE SIGMA FACTO"/>
    <property type="match status" value="1"/>
</dbReference>
<dbReference type="Pfam" id="PF13490">
    <property type="entry name" value="zf-HC2"/>
    <property type="match status" value="1"/>
</dbReference>
<dbReference type="InterPro" id="IPR039425">
    <property type="entry name" value="RNA_pol_sigma-70-like"/>
</dbReference>
<dbReference type="GO" id="GO:0003677">
    <property type="term" value="F:DNA binding"/>
    <property type="evidence" value="ECO:0007669"/>
    <property type="project" value="UniProtKB-KW"/>
</dbReference>
<dbReference type="GO" id="GO:0006352">
    <property type="term" value="P:DNA-templated transcription initiation"/>
    <property type="evidence" value="ECO:0007669"/>
    <property type="project" value="InterPro"/>
</dbReference>
<feature type="compositionally biased region" description="Low complexity" evidence="6">
    <location>
        <begin position="716"/>
        <end position="728"/>
    </location>
</feature>
<dbReference type="Gene3D" id="1.10.1740.10">
    <property type="match status" value="1"/>
</dbReference>
<evidence type="ECO:0000256" key="1">
    <source>
        <dbReference type="ARBA" id="ARBA00010641"/>
    </source>
</evidence>
<dbReference type="Gene3D" id="1.10.10.10">
    <property type="entry name" value="Winged helix-like DNA-binding domain superfamily/Winged helix DNA-binding domain"/>
    <property type="match status" value="1"/>
</dbReference>
<evidence type="ECO:0000259" key="9">
    <source>
        <dbReference type="Pfam" id="PF08281"/>
    </source>
</evidence>
<keyword evidence="12" id="KW-1185">Reference proteome</keyword>
<dbReference type="AlphaFoldDB" id="A0A2S6GX16"/>
<dbReference type="RefSeq" id="WP_219823926.1">
    <property type="nucleotide sequence ID" value="NZ_CP154825.1"/>
</dbReference>
<dbReference type="InterPro" id="IPR027383">
    <property type="entry name" value="Znf_put"/>
</dbReference>
<evidence type="ECO:0000256" key="5">
    <source>
        <dbReference type="ARBA" id="ARBA00023163"/>
    </source>
</evidence>
<protein>
    <submittedName>
        <fullName evidence="11">RNA polymerase sigma factor (Sigma-70 family)</fullName>
    </submittedName>
</protein>
<accession>A0A2S6GX16</accession>
<dbReference type="InterPro" id="IPR036388">
    <property type="entry name" value="WH-like_DNA-bd_sf"/>
</dbReference>
<sequence>MTTVPAEADGPSDGDLIDAVRAGTVAAYGSLYERHVGAARNLARQLARSQAEADDLVSEAFAKVLETLKQGRGPDAAFRAYLLTALRHTAYDKTRRDRKVEYSDDVSQVSGINQDAVSVPFSDTAVAGLERSLAAQAFAKLPERWQAVLWHTEIEGQSPAEVAPLLGLSPNGVSALAYRAREGLKQAYLQVHLAQSDDERCRATADRLGAWVRGGLSKRETAQVEAHLDECERCRALAAELADVNSGLRLFIAPLVLGPLAAAGYLAAAGKAAVGVAAGSAAVAGATAAVAGGAAAGSSGGGAGGVISVLTSVPRQLIGVAASGVALVTAVVIGFAATPSNQEVPAAEVAKPPATTRTQPPRTTTPPTTTPTTPVIVPIEEPPTNSEPDAEEAEEPVPTTTTTAPAPTATTPPATTTPPTTTPPTTTPPTTTPPTTEPPEPARLVAQSPADGVSLRPGTPTDVPITIRNDGGSVSEPVVARLPLPTGVRALPAGGDSTARVASLAPETVRCGGGTGTITCGTGTGLEPGTSTTLVFRLVADDARLTAQTVGSLSAGGETIEFTISIEVVPLTDGVDVRAQVQQQERGRDTRVLASATNTGESTKTVSITFAGRLRQVPTSGEMTCVRERSELTCTSASPLAPGERVAVVATTGRAPDEEDETRALSGGKREVEITAVLGTASDTTSVRLPKKHHPPCCGDHCCKHSGKPDKPTDATKPSSKPEPTSKPLLCVDISIGAGNGDGCRRVMKATPDSRPTPSG</sequence>
<dbReference type="NCBIfam" id="TIGR02937">
    <property type="entry name" value="sigma70-ECF"/>
    <property type="match status" value="1"/>
</dbReference>
<keyword evidence="3" id="KW-0731">Sigma factor</keyword>
<evidence type="ECO:0000313" key="11">
    <source>
        <dbReference type="EMBL" id="PPK69785.1"/>
    </source>
</evidence>
<dbReference type="SUPFAM" id="SSF88946">
    <property type="entry name" value="Sigma2 domain of RNA polymerase sigma factors"/>
    <property type="match status" value="1"/>
</dbReference>
<dbReference type="SUPFAM" id="SSF88659">
    <property type="entry name" value="Sigma3 and sigma4 domains of RNA polymerase sigma factors"/>
    <property type="match status" value="1"/>
</dbReference>
<evidence type="ECO:0000256" key="6">
    <source>
        <dbReference type="SAM" id="MobiDB-lite"/>
    </source>
</evidence>
<feature type="domain" description="Putative zinc-finger" evidence="10">
    <location>
        <begin position="201"/>
        <end position="235"/>
    </location>
</feature>
<proteinExistence type="inferred from homology"/>
<comment type="similarity">
    <text evidence="1">Belongs to the sigma-70 factor family. ECF subfamily.</text>
</comment>
<feature type="region of interest" description="Disordered" evidence="6">
    <location>
        <begin position="706"/>
        <end position="760"/>
    </location>
</feature>
<feature type="compositionally biased region" description="Low complexity" evidence="6">
    <location>
        <begin position="396"/>
        <end position="419"/>
    </location>
</feature>
<keyword evidence="4" id="KW-0238">DNA-binding</keyword>
<keyword evidence="2" id="KW-0805">Transcription regulation</keyword>
<dbReference type="InterPro" id="IPR013325">
    <property type="entry name" value="RNA_pol_sigma_r2"/>
</dbReference>
<evidence type="ECO:0000313" key="12">
    <source>
        <dbReference type="Proteomes" id="UP000239203"/>
    </source>
</evidence>
<dbReference type="InterPro" id="IPR007627">
    <property type="entry name" value="RNA_pol_sigma70_r2"/>
</dbReference>
<comment type="caution">
    <text evidence="11">The sequence shown here is derived from an EMBL/GenBank/DDBJ whole genome shotgun (WGS) entry which is preliminary data.</text>
</comment>
<dbReference type="InterPro" id="IPR013249">
    <property type="entry name" value="RNA_pol_sigma70_r4_t2"/>
</dbReference>
<feature type="region of interest" description="Disordered" evidence="6">
    <location>
        <begin position="343"/>
        <end position="463"/>
    </location>
</feature>
<dbReference type="Pfam" id="PF04542">
    <property type="entry name" value="Sigma70_r2"/>
    <property type="match status" value="1"/>
</dbReference>
<reference evidence="11 12" key="1">
    <citation type="submission" date="2018-02" db="EMBL/GenBank/DDBJ databases">
        <title>Genomic Encyclopedia of Archaeal and Bacterial Type Strains, Phase II (KMG-II): from individual species to whole genera.</title>
        <authorList>
            <person name="Goeker M."/>
        </authorList>
    </citation>
    <scope>NUCLEOTIDE SEQUENCE [LARGE SCALE GENOMIC DNA]</scope>
    <source>
        <strain evidence="11 12">YU 961-1</strain>
    </source>
</reference>
<dbReference type="Gene3D" id="1.10.10.1320">
    <property type="entry name" value="Anti-sigma factor, zinc-finger domain"/>
    <property type="match status" value="1"/>
</dbReference>
<keyword evidence="7" id="KW-0812">Transmembrane</keyword>
<keyword evidence="5" id="KW-0804">Transcription</keyword>
<evidence type="ECO:0000256" key="2">
    <source>
        <dbReference type="ARBA" id="ARBA00023015"/>
    </source>
</evidence>
<dbReference type="InterPro" id="IPR014284">
    <property type="entry name" value="RNA_pol_sigma-70_dom"/>
</dbReference>
<dbReference type="PRINTS" id="PR01217">
    <property type="entry name" value="PRICHEXTENSN"/>
</dbReference>
<feature type="domain" description="RNA polymerase sigma factor 70 region 4 type 2" evidence="9">
    <location>
        <begin position="135"/>
        <end position="182"/>
    </location>
</feature>
<dbReference type="PANTHER" id="PTHR43133:SF8">
    <property type="entry name" value="RNA POLYMERASE SIGMA FACTOR HI_1459-RELATED"/>
    <property type="match status" value="1"/>
</dbReference>
<feature type="domain" description="RNA polymerase sigma-70 region 2" evidence="8">
    <location>
        <begin position="31"/>
        <end position="99"/>
    </location>
</feature>
<name>A0A2S6GX16_9PSEU</name>
<evidence type="ECO:0000256" key="4">
    <source>
        <dbReference type="ARBA" id="ARBA00023125"/>
    </source>
</evidence>
<gene>
    <name evidence="11" type="ORF">CLV40_103395</name>
</gene>
<keyword evidence="7" id="KW-0472">Membrane</keyword>
<evidence type="ECO:0000256" key="3">
    <source>
        <dbReference type="ARBA" id="ARBA00023082"/>
    </source>
</evidence>
<evidence type="ECO:0000259" key="10">
    <source>
        <dbReference type="Pfam" id="PF13490"/>
    </source>
</evidence>
<dbReference type="EMBL" id="PTIX01000003">
    <property type="protein sequence ID" value="PPK69785.1"/>
    <property type="molecule type" value="Genomic_DNA"/>
</dbReference>
<dbReference type="InterPro" id="IPR041916">
    <property type="entry name" value="Anti_sigma_zinc_sf"/>
</dbReference>
<feature type="transmembrane region" description="Helical" evidence="7">
    <location>
        <begin position="317"/>
        <end position="337"/>
    </location>
</feature>
<dbReference type="GO" id="GO:0016987">
    <property type="term" value="F:sigma factor activity"/>
    <property type="evidence" value="ECO:0007669"/>
    <property type="project" value="UniProtKB-KW"/>
</dbReference>
<dbReference type="Pfam" id="PF08281">
    <property type="entry name" value="Sigma70_r4_2"/>
    <property type="match status" value="1"/>
</dbReference>
<dbReference type="InterPro" id="IPR013324">
    <property type="entry name" value="RNA_pol_sigma_r3/r4-like"/>
</dbReference>